<keyword evidence="1" id="KW-0175">Coiled coil</keyword>
<sequence>MRLKRLFIKNINSLKGEHTINFDEAPLKGVGLIAIVGKTGAGKSTILDAITLGLYNRISRTEKAFSKSIIQDTGALLTRGESEAVIEVDYEVSKHGVNTLFRSKWTLATIKQGPTKGEVKDYYMEVADLTNQLQFDIKKKEVPTKNEELIGLSYDQFVKSIMLSQGEFKRLLTSDENKRSELLEKITKKLDYRQISTAVFDKASEVKKAHDLLTQLIDSIALKSEEELEQIEQEYQLKKGQLVQLEKQRTLWEGGIINKQNCLNFTQKIKEHQEELQLVLSEKESLKIVRKKVEQYEEIVPLISIFREIETIKKNQETVVSRKGGLEENLKHCTTNIELEKKLNDDLKVKSDQLQASKEEEEKKWLEVEKLDLAIDLSEKDIKNKEQAVTEKQLAIDTLIKESKEIQIAIDQKTEEITISKEWLKGNQHLVELENDLPLIKNLLIEEEQDVNAYEKKVKESGEKISAELKKYSFSDQLITLKKWEGSARKSIETLIDGRVFKHLENNLFTKVFDTVKRLRALEEQESVLKSQGDDHQKRITALNKELIVFTNEVEEASKELNGYQLTFNEVEAHQKRVQWEASENITSIRKQLLEEEPCPVCGAVDHPYTKGQYQKDDELEKVEKEFEAISEKLEKQKESVVNSNNQLLKTKTLLEEKEHQHKASKVQLDELNKEVMKEVKWLKENEIDYTTETLKAFEEEHSRIEQLRSKEEGLRQVTDLLVKAEEVSKVKEQRSKLLNKYEGLYSDEIIINDLEKKKIAFQHHQNVVKEGPNWLKEYEKNSTKLSSNILDSKNVISNETTEFEKTKEELISTKKSREAIFEDKVISVERQKMEEKVQELVEQRKKVELKMTVLETDKKSFETQINGLDVDLKKLSSELIDINTDFKNGLEEKGIDEVTFKSLLIEESNHQRNKLKLKEVDEKETVLKSSISTYQQEKEIAEEKDQLKEESLEDLTEKLSDLKDQQEKELSELEALGGSIKNNEDKKKEVADKIKEREELGPEYKLWMTMNELIGSAQGDKFNKFAQSIVLRTLLLKANHHLENFTDRYLFAPPSVGDNKQLFIIDRYAGNTPRVVNSASGGESFLLSLSLSLGLADMASNNVKVESLFIDEGFGTLDEDTLDQAISALERLRDTGNKTISLISHLPQIKERISTKIVLQPAEVSGYSRIEVVG</sequence>
<accession>A0A1S1Z4W6</accession>
<dbReference type="RefSeq" id="WP_044227071.1">
    <property type="nucleotide sequence ID" value="NZ_JRYR02000001.1"/>
</dbReference>
<evidence type="ECO:0000256" key="1">
    <source>
        <dbReference type="SAM" id="Coils"/>
    </source>
</evidence>
<dbReference type="Pfam" id="PF13476">
    <property type="entry name" value="AAA_23"/>
    <property type="match status" value="1"/>
</dbReference>
<dbReference type="InterPro" id="IPR038729">
    <property type="entry name" value="Rad50/SbcC_AAA"/>
</dbReference>
<feature type="coiled-coil region" evidence="1">
    <location>
        <begin position="831"/>
        <end position="879"/>
    </location>
</feature>
<dbReference type="SUPFAM" id="SSF52540">
    <property type="entry name" value="P-loop containing nucleoside triphosphate hydrolases"/>
    <property type="match status" value="2"/>
</dbReference>
<proteinExistence type="predicted"/>
<dbReference type="Proteomes" id="UP000179797">
    <property type="component" value="Unassembled WGS sequence"/>
</dbReference>
<dbReference type="GO" id="GO:0006302">
    <property type="term" value="P:double-strand break repair"/>
    <property type="evidence" value="ECO:0007669"/>
    <property type="project" value="InterPro"/>
</dbReference>
<dbReference type="AlphaFoldDB" id="A0A1S1Z4W6"/>
<comment type="caution">
    <text evidence="3">The sequence shown here is derived from an EMBL/GenBank/DDBJ whole genome shotgun (WGS) entry which is preliminary data.</text>
</comment>
<organism evidence="3 4">
    <name type="scientific">Flammeovirga pacifica</name>
    <dbReference type="NCBI Taxonomy" id="915059"/>
    <lineage>
        <taxon>Bacteria</taxon>
        <taxon>Pseudomonadati</taxon>
        <taxon>Bacteroidota</taxon>
        <taxon>Cytophagia</taxon>
        <taxon>Cytophagales</taxon>
        <taxon>Flammeovirgaceae</taxon>
        <taxon>Flammeovirga</taxon>
    </lineage>
</organism>
<dbReference type="STRING" id="915059.NH26_19190"/>
<feature type="coiled-coil region" evidence="1">
    <location>
        <begin position="221"/>
        <end position="289"/>
    </location>
</feature>
<evidence type="ECO:0000259" key="2">
    <source>
        <dbReference type="Pfam" id="PF13476"/>
    </source>
</evidence>
<dbReference type="GO" id="GO:0016887">
    <property type="term" value="F:ATP hydrolysis activity"/>
    <property type="evidence" value="ECO:0007669"/>
    <property type="project" value="InterPro"/>
</dbReference>
<dbReference type="EMBL" id="JRYR02000001">
    <property type="protein sequence ID" value="OHX68320.1"/>
    <property type="molecule type" value="Genomic_DNA"/>
</dbReference>
<dbReference type="Pfam" id="PF13558">
    <property type="entry name" value="SbcC_Walker_B"/>
    <property type="match status" value="1"/>
</dbReference>
<gene>
    <name evidence="3" type="ORF">NH26_19190</name>
</gene>
<reference evidence="3 4" key="1">
    <citation type="journal article" date="2012" name="Int. J. Syst. Evol. Microbiol.">
        <title>Flammeovirga pacifica sp. nov., isolated from deep-sea sediment.</title>
        <authorList>
            <person name="Xu H."/>
            <person name="Fu Y."/>
            <person name="Yang N."/>
            <person name="Ding Z."/>
            <person name="Lai Q."/>
            <person name="Zeng R."/>
        </authorList>
    </citation>
    <scope>NUCLEOTIDE SEQUENCE [LARGE SCALE GENOMIC DNA]</scope>
    <source>
        <strain evidence="4">DSM 24597 / LMG 26175 / WPAGA1</strain>
    </source>
</reference>
<dbReference type="Gene3D" id="3.40.50.300">
    <property type="entry name" value="P-loop containing nucleotide triphosphate hydrolases"/>
    <property type="match status" value="2"/>
</dbReference>
<evidence type="ECO:0000313" key="3">
    <source>
        <dbReference type="EMBL" id="OHX68320.1"/>
    </source>
</evidence>
<dbReference type="PANTHER" id="PTHR32114">
    <property type="entry name" value="ABC TRANSPORTER ABCH.3"/>
    <property type="match status" value="1"/>
</dbReference>
<dbReference type="InterPro" id="IPR027417">
    <property type="entry name" value="P-loop_NTPase"/>
</dbReference>
<feature type="coiled-coil region" evidence="1">
    <location>
        <begin position="540"/>
        <end position="574"/>
    </location>
</feature>
<dbReference type="PANTHER" id="PTHR32114:SF2">
    <property type="entry name" value="ABC TRANSPORTER ABCH.3"/>
    <property type="match status" value="1"/>
</dbReference>
<feature type="coiled-coil region" evidence="1">
    <location>
        <begin position="620"/>
        <end position="675"/>
    </location>
</feature>
<feature type="coiled-coil region" evidence="1">
    <location>
        <begin position="939"/>
        <end position="1001"/>
    </location>
</feature>
<keyword evidence="4" id="KW-1185">Reference proteome</keyword>
<feature type="domain" description="Rad50/SbcC-type AAA" evidence="2">
    <location>
        <begin position="5"/>
        <end position="237"/>
    </location>
</feature>
<feature type="coiled-coil region" evidence="1">
    <location>
        <begin position="340"/>
        <end position="416"/>
    </location>
</feature>
<protein>
    <recommendedName>
        <fullName evidence="2">Rad50/SbcC-type AAA domain-containing protein</fullName>
    </recommendedName>
</protein>
<evidence type="ECO:0000313" key="4">
    <source>
        <dbReference type="Proteomes" id="UP000179797"/>
    </source>
</evidence>
<name>A0A1S1Z4W6_FLAPC</name>
<dbReference type="OrthoDB" id="9795626at2"/>